<evidence type="ECO:0000313" key="6">
    <source>
        <dbReference type="Proteomes" id="UP000616724"/>
    </source>
</evidence>
<dbReference type="GO" id="GO:0030313">
    <property type="term" value="C:cell envelope"/>
    <property type="evidence" value="ECO:0007669"/>
    <property type="project" value="UniProtKB-SubCell"/>
</dbReference>
<dbReference type="InterPro" id="IPR006311">
    <property type="entry name" value="TAT_signal"/>
</dbReference>
<organism evidence="5 6">
    <name type="scientific">Planobispora longispora</name>
    <dbReference type="NCBI Taxonomy" id="28887"/>
    <lineage>
        <taxon>Bacteria</taxon>
        <taxon>Bacillati</taxon>
        <taxon>Actinomycetota</taxon>
        <taxon>Actinomycetes</taxon>
        <taxon>Streptosporangiales</taxon>
        <taxon>Streptosporangiaceae</taxon>
        <taxon>Planobispora</taxon>
    </lineage>
</organism>
<dbReference type="AlphaFoldDB" id="A0A8J3W3I4"/>
<evidence type="ECO:0000256" key="2">
    <source>
        <dbReference type="ARBA" id="ARBA00008520"/>
    </source>
</evidence>
<dbReference type="PANTHER" id="PTHR43649:SF31">
    <property type="entry name" value="SN-GLYCEROL-3-PHOSPHATE-BINDING PERIPLASMIC PROTEIN UGPB"/>
    <property type="match status" value="1"/>
</dbReference>
<name>A0A8J3W3I4_9ACTN</name>
<comment type="similarity">
    <text evidence="2">Belongs to the bacterial solute-binding protein 1 family.</text>
</comment>
<dbReference type="Proteomes" id="UP000616724">
    <property type="component" value="Unassembled WGS sequence"/>
</dbReference>
<dbReference type="EMBL" id="BOOH01000008">
    <property type="protein sequence ID" value="GIH74375.1"/>
    <property type="molecule type" value="Genomic_DNA"/>
</dbReference>
<accession>A0A8J3W3I4</accession>
<keyword evidence="6" id="KW-1185">Reference proteome</keyword>
<dbReference type="Pfam" id="PF13416">
    <property type="entry name" value="SBP_bac_8"/>
    <property type="match status" value="1"/>
</dbReference>
<evidence type="ECO:0000256" key="3">
    <source>
        <dbReference type="ARBA" id="ARBA00022448"/>
    </source>
</evidence>
<dbReference type="Gene3D" id="3.40.190.10">
    <property type="entry name" value="Periplasmic binding protein-like II"/>
    <property type="match status" value="2"/>
</dbReference>
<keyword evidence="3" id="KW-0813">Transport</keyword>
<evidence type="ECO:0000256" key="4">
    <source>
        <dbReference type="ARBA" id="ARBA00022729"/>
    </source>
</evidence>
<proteinExistence type="inferred from homology"/>
<protein>
    <submittedName>
        <fullName evidence="5">Sugar ABC transporter substrate-binding protein</fullName>
    </submittedName>
</protein>
<dbReference type="InterPro" id="IPR006059">
    <property type="entry name" value="SBP"/>
</dbReference>
<dbReference type="RefSeq" id="WP_203889114.1">
    <property type="nucleotide sequence ID" value="NZ_BOOH01000008.1"/>
</dbReference>
<reference evidence="5 6" key="1">
    <citation type="submission" date="2021-01" db="EMBL/GenBank/DDBJ databases">
        <title>Whole genome shotgun sequence of Planobispora longispora NBRC 13918.</title>
        <authorList>
            <person name="Komaki H."/>
            <person name="Tamura T."/>
        </authorList>
    </citation>
    <scope>NUCLEOTIDE SEQUENCE [LARGE SCALE GENOMIC DNA]</scope>
    <source>
        <strain evidence="5 6">NBRC 13918</strain>
    </source>
</reference>
<dbReference type="PANTHER" id="PTHR43649">
    <property type="entry name" value="ARABINOSE-BINDING PROTEIN-RELATED"/>
    <property type="match status" value="1"/>
</dbReference>
<keyword evidence="4" id="KW-0732">Signal</keyword>
<evidence type="ECO:0000256" key="1">
    <source>
        <dbReference type="ARBA" id="ARBA00004196"/>
    </source>
</evidence>
<comment type="subcellular location">
    <subcellularLocation>
        <location evidence="1">Cell envelope</location>
    </subcellularLocation>
</comment>
<gene>
    <name evidence="5" type="ORF">Plo01_08040</name>
</gene>
<sequence>MNNSPEGATTTTSRRGFLGLVGLSAVAVAGGGLLSGCSTPAGPRPGTGGATAAALDKLTSLTPTHIPYAGVTPDIVGQNGAPGGFTKYPTTLVDAITTKPGKGGHYKAMTPLWGPLPPPLGKNSYFEAVNADLGATIEFNILDGMTIIEKMNAVIAGGDVVDITMIPSWTVNQIPQFGEAVGQLFEDLTPHLQGDAAKKYPLLANISTDAWKWGVFNGKLTGIPGGYTFPMGLVLLYRKDMFDANDWTAPKTADEMLALGKEITDPKKKRWAFGDIKLMAYQLFRAPKEWVLSGGKLVHRYETPEFEASIAFMRKLYEDKLIHPDIVSSKGANAKELFKAGQIVITQDGFGGWKEMLEQMLPTKPDFWIEALPHFGHDGGAPGYHKSEEPGQYTFVKKGLGKEKVEEILSLLNYLAAPFGTQENMLSVYGVEGKHFTKNEVGAPKKTDLGLKEAPPTYFFLSGRPDAITESELPKYVETAANWYNEAAKHWAPNPHEGIRIQRPAKYAALEQPTEDKIQDVVRGRRPLTELKQVVDEWRKDGGDESREFYMKVLQDNGRA</sequence>
<dbReference type="InterPro" id="IPR050490">
    <property type="entry name" value="Bact_solute-bd_prot1"/>
</dbReference>
<dbReference type="PROSITE" id="PS51318">
    <property type="entry name" value="TAT"/>
    <property type="match status" value="1"/>
</dbReference>
<comment type="caution">
    <text evidence="5">The sequence shown here is derived from an EMBL/GenBank/DDBJ whole genome shotgun (WGS) entry which is preliminary data.</text>
</comment>
<evidence type="ECO:0000313" key="5">
    <source>
        <dbReference type="EMBL" id="GIH74375.1"/>
    </source>
</evidence>
<dbReference type="SUPFAM" id="SSF53850">
    <property type="entry name" value="Periplasmic binding protein-like II"/>
    <property type="match status" value="1"/>
</dbReference>